<accession>A0ACB5UDW3</accession>
<proteinExistence type="predicted"/>
<evidence type="ECO:0000313" key="2">
    <source>
        <dbReference type="Proteomes" id="UP001165064"/>
    </source>
</evidence>
<comment type="caution">
    <text evidence="1">The sequence shown here is derived from an EMBL/GenBank/DDBJ whole genome shotgun (WGS) entry which is preliminary data.</text>
</comment>
<dbReference type="EMBL" id="BSXS01018383">
    <property type="protein sequence ID" value="GMF12601.1"/>
    <property type="molecule type" value="Genomic_DNA"/>
</dbReference>
<name>A0ACB5UDW3_AMBMO</name>
<dbReference type="Proteomes" id="UP001165064">
    <property type="component" value="Unassembled WGS sequence"/>
</dbReference>
<reference evidence="1" key="1">
    <citation type="submission" date="2023-04" db="EMBL/GenBank/DDBJ databases">
        <title>Ambrosiozyma monospora NBRC 10751.</title>
        <authorList>
            <person name="Ichikawa N."/>
            <person name="Sato H."/>
            <person name="Tonouchi N."/>
        </authorList>
    </citation>
    <scope>NUCLEOTIDE SEQUENCE</scope>
    <source>
        <strain evidence="1">NBRC 10751</strain>
    </source>
</reference>
<sequence length="242" mass="28604">MNTNSRRRSNTVSVSRRKSIERLNQEGFVESDGRRASIQRKKQWYGDVSEHTVDEDEIIEDDQEFECKCHRPRRIASESRIKNRYEHEYRIVSQQRNRQLQRQRPLLQIQPQLPKRPNPRPPELNQHQKVTTTTTSATPSIRDKAMKHKLQQLIHLTLQLYLYSLKLTFQLLIQPIFLLIWKETTKFMKSLNPDFIQDVIHQLLNLLILCLGCLGSSLKNFVDVDADVDDDEASHNDYKNED</sequence>
<evidence type="ECO:0000313" key="1">
    <source>
        <dbReference type="EMBL" id="GMF12601.1"/>
    </source>
</evidence>
<gene>
    <name evidence="1" type="ORF">Amon02_001340000</name>
</gene>
<organism evidence="1 2">
    <name type="scientific">Ambrosiozyma monospora</name>
    <name type="common">Yeast</name>
    <name type="synonym">Endomycopsis monosporus</name>
    <dbReference type="NCBI Taxonomy" id="43982"/>
    <lineage>
        <taxon>Eukaryota</taxon>
        <taxon>Fungi</taxon>
        <taxon>Dikarya</taxon>
        <taxon>Ascomycota</taxon>
        <taxon>Saccharomycotina</taxon>
        <taxon>Pichiomycetes</taxon>
        <taxon>Pichiales</taxon>
        <taxon>Pichiaceae</taxon>
        <taxon>Ambrosiozyma</taxon>
    </lineage>
</organism>
<protein>
    <submittedName>
        <fullName evidence="1">Unnamed protein product</fullName>
    </submittedName>
</protein>
<keyword evidence="2" id="KW-1185">Reference proteome</keyword>